<dbReference type="Proteomes" id="UP000284706">
    <property type="component" value="Unassembled WGS sequence"/>
</dbReference>
<comment type="caution">
    <text evidence="1">The sequence shown here is derived from an EMBL/GenBank/DDBJ whole genome shotgun (WGS) entry which is preliminary data.</text>
</comment>
<dbReference type="InParanoid" id="A0A409Y8E3"/>
<dbReference type="AlphaFoldDB" id="A0A409Y8E3"/>
<dbReference type="OrthoDB" id="3213671at2759"/>
<proteinExistence type="predicted"/>
<name>A0A409Y8E3_9AGAR</name>
<sequence>MTVLLPYPKPANIWTGEELKALNVHVERIDPLKFFGVLSLPDCDISANILSENTSPSQGKVGLSREERLFFEYLQDAHTGKVAMIDDFAAFLLHMLGFDDAPGRVIHTRVPFSITMCDFRVDATSNISLWSRFDSDLDCILVVQCEDKAGGGTTPAADARLIATAIAAFDQSNIRRTAAGQPCYDKRTIFGVVMKGTSPYFYRVPVCRELVLSLAGGYRPSHVTVVKACAAASGDLDRYAQEGMMSLLDRKCALQCFQALKASLAPL</sequence>
<gene>
    <name evidence="1" type="ORF">CVT26_014094</name>
</gene>
<protein>
    <submittedName>
        <fullName evidence="1">Uncharacterized protein</fullName>
    </submittedName>
</protein>
<reference evidence="1 2" key="1">
    <citation type="journal article" date="2018" name="Evol. Lett.">
        <title>Horizontal gene cluster transfer increased hallucinogenic mushroom diversity.</title>
        <authorList>
            <person name="Reynolds H.T."/>
            <person name="Vijayakumar V."/>
            <person name="Gluck-Thaler E."/>
            <person name="Korotkin H.B."/>
            <person name="Matheny P.B."/>
            <person name="Slot J.C."/>
        </authorList>
    </citation>
    <scope>NUCLEOTIDE SEQUENCE [LARGE SCALE GENOMIC DNA]</scope>
    <source>
        <strain evidence="1 2">SRW20</strain>
    </source>
</reference>
<accession>A0A409Y8E3</accession>
<dbReference type="EMBL" id="NHYE01001075">
    <property type="protein sequence ID" value="PPQ99239.1"/>
    <property type="molecule type" value="Genomic_DNA"/>
</dbReference>
<keyword evidence="2" id="KW-1185">Reference proteome</keyword>
<evidence type="ECO:0000313" key="2">
    <source>
        <dbReference type="Proteomes" id="UP000284706"/>
    </source>
</evidence>
<organism evidence="1 2">
    <name type="scientific">Gymnopilus dilepis</name>
    <dbReference type="NCBI Taxonomy" id="231916"/>
    <lineage>
        <taxon>Eukaryota</taxon>
        <taxon>Fungi</taxon>
        <taxon>Dikarya</taxon>
        <taxon>Basidiomycota</taxon>
        <taxon>Agaricomycotina</taxon>
        <taxon>Agaricomycetes</taxon>
        <taxon>Agaricomycetidae</taxon>
        <taxon>Agaricales</taxon>
        <taxon>Agaricineae</taxon>
        <taxon>Hymenogastraceae</taxon>
        <taxon>Gymnopilus</taxon>
    </lineage>
</organism>
<evidence type="ECO:0000313" key="1">
    <source>
        <dbReference type="EMBL" id="PPQ99239.1"/>
    </source>
</evidence>